<sequence>MTPSRQQQEQTPVAPSLAEALRLHQAGRLVEAEKLYLTILAADPRHARCLHLLGMIALRTARPALAVDRFLASIAVDGTSPATHAGLGDALRAQGRPAEACVCYRQAILLNADFAEAYHNWGLALRARSREAEAASAYRRALALAPGLPQIYHNLGLVLASMEQWRDAFRCFLHALRLAPVSPEAHYNLGNALIALGRREDAIDCFRRALRLRPDYGELLVNLGNALRDDGRSGEAIACYVRAMAVTPNGFEALNNLGNALKDGGAMEAALAAYRSVVTVRPDFAEGHYNLGLALRALGCRDAADASFRRALALEPDYAECRLVRTMDSLPILAETPASSLAAPLSFDLALDDLAVWAKDHGAAFGDAVGSAQPFYLAYRPGDHRGRLSRFGDLAAAAAKIRWQGPRIVQERGGVPRHRLRIGIVSAQIRRHPVWDVVLRGIIDGLDRRRFEVFLYQTRPESDEETIWAAGRVAHFEQGPKTMASWLADISAHRPDILFYPEIGMDPATSALAALRLAPLQVAGWGHPITTGLPTIDLFFSGALLEGAEADRHYREKLVRLPGTGVCTKAFAVDTVPIDPVSLGLPADRATVRFALCHTPFKFDPGYDHLYVQIAKAAGACQFWLSRDAKYPWASDRLFDRLAGAFRSEGLDPGDYLRMLPWLPPGKFGGFLQEMDIYLDSPAFSGYTTAWQAAHGGLPIITLEGAFLRQRLAAGVLRQIGQNEGIVASEEAYAALAVRWAGECRKPAPWLARREALRLAAPRADGNRRAVRAFEQALIDATKAAQ</sequence>
<protein>
    <recommendedName>
        <fullName evidence="3">protein O-GlcNAc transferase</fullName>
        <ecNumber evidence="3">2.4.1.255</ecNumber>
    </recommendedName>
</protein>
<dbReference type="PROSITE" id="PS50005">
    <property type="entry name" value="TPR"/>
    <property type="match status" value="6"/>
</dbReference>
<dbReference type="InterPro" id="IPR037919">
    <property type="entry name" value="OGT"/>
</dbReference>
<dbReference type="SMART" id="SM00028">
    <property type="entry name" value="TPR"/>
    <property type="match status" value="8"/>
</dbReference>
<dbReference type="GO" id="GO:0097363">
    <property type="term" value="F:protein O-acetylglucosaminyltransferase activity"/>
    <property type="evidence" value="ECO:0007669"/>
    <property type="project" value="UniProtKB-EC"/>
</dbReference>
<feature type="repeat" description="TPR" evidence="8">
    <location>
        <begin position="183"/>
        <end position="216"/>
    </location>
</feature>
<evidence type="ECO:0000256" key="3">
    <source>
        <dbReference type="ARBA" id="ARBA00011970"/>
    </source>
</evidence>
<feature type="repeat" description="TPR" evidence="8">
    <location>
        <begin position="115"/>
        <end position="148"/>
    </location>
</feature>
<proteinExistence type="inferred from homology"/>
<dbReference type="Gene3D" id="3.40.50.2000">
    <property type="entry name" value="Glycogen Phosphorylase B"/>
    <property type="match status" value="1"/>
</dbReference>
<dbReference type="EMBL" id="PIUM01000013">
    <property type="protein sequence ID" value="PKU24160.1"/>
    <property type="molecule type" value="Genomic_DNA"/>
</dbReference>
<reference evidence="11" key="1">
    <citation type="submission" date="2017-12" db="EMBL/GenBank/DDBJ databases">
        <title>Draft genome sequence of Telmatospirillum siberiense 26-4b1T, an acidotolerant peatland alphaproteobacterium potentially involved in sulfur cycling.</title>
        <authorList>
            <person name="Hausmann B."/>
            <person name="Pjevac P."/>
            <person name="Schreck K."/>
            <person name="Herbold C.W."/>
            <person name="Daims H."/>
            <person name="Wagner M."/>
            <person name="Pester M."/>
            <person name="Loy A."/>
        </authorList>
    </citation>
    <scope>NUCLEOTIDE SEQUENCE [LARGE SCALE GENOMIC DNA]</scope>
    <source>
        <strain evidence="11">26-4b1</strain>
    </source>
</reference>
<keyword evidence="4" id="KW-0328">Glycosyltransferase</keyword>
<evidence type="ECO:0000256" key="7">
    <source>
        <dbReference type="ARBA" id="ARBA00022803"/>
    </source>
</evidence>
<feature type="domain" description="O-GlcNAc transferase C-terminal" evidence="9">
    <location>
        <begin position="673"/>
        <end position="743"/>
    </location>
</feature>
<keyword evidence="6" id="KW-0677">Repeat</keyword>
<dbReference type="Gene3D" id="3.40.50.11380">
    <property type="match status" value="1"/>
</dbReference>
<dbReference type="EC" id="2.4.1.255" evidence="3"/>
<evidence type="ECO:0000256" key="5">
    <source>
        <dbReference type="ARBA" id="ARBA00022679"/>
    </source>
</evidence>
<name>A0A2N3PUU3_9PROT</name>
<dbReference type="UniPathway" id="UPA00378"/>
<dbReference type="InterPro" id="IPR019734">
    <property type="entry name" value="TPR_rpt"/>
</dbReference>
<keyword evidence="11" id="KW-1185">Reference proteome</keyword>
<evidence type="ECO:0000256" key="6">
    <source>
        <dbReference type="ARBA" id="ARBA00022737"/>
    </source>
</evidence>
<dbReference type="Pfam" id="PF00515">
    <property type="entry name" value="TPR_1"/>
    <property type="match status" value="1"/>
</dbReference>
<feature type="repeat" description="TPR" evidence="8">
    <location>
        <begin position="251"/>
        <end position="284"/>
    </location>
</feature>
<dbReference type="Pfam" id="PF13374">
    <property type="entry name" value="TPR_10"/>
    <property type="match status" value="1"/>
</dbReference>
<dbReference type="PANTHER" id="PTHR44366">
    <property type="entry name" value="UDP-N-ACETYLGLUCOSAMINE--PEPTIDE N-ACETYLGLUCOSAMINYLTRANSFERASE 110 KDA SUBUNIT"/>
    <property type="match status" value="1"/>
</dbReference>
<dbReference type="AlphaFoldDB" id="A0A2N3PUU3"/>
<evidence type="ECO:0000256" key="1">
    <source>
        <dbReference type="ARBA" id="ARBA00004922"/>
    </source>
</evidence>
<dbReference type="Pfam" id="PF13176">
    <property type="entry name" value="TPR_7"/>
    <property type="match status" value="1"/>
</dbReference>
<dbReference type="GO" id="GO:0006493">
    <property type="term" value="P:protein O-linked glycosylation"/>
    <property type="evidence" value="ECO:0007669"/>
    <property type="project" value="InterPro"/>
</dbReference>
<feature type="repeat" description="TPR" evidence="8">
    <location>
        <begin position="285"/>
        <end position="318"/>
    </location>
</feature>
<dbReference type="Pfam" id="PF13414">
    <property type="entry name" value="TPR_11"/>
    <property type="match status" value="2"/>
</dbReference>
<dbReference type="Proteomes" id="UP000233293">
    <property type="component" value="Unassembled WGS sequence"/>
</dbReference>
<evidence type="ECO:0000259" key="9">
    <source>
        <dbReference type="Pfam" id="PF13844"/>
    </source>
</evidence>
<feature type="repeat" description="TPR" evidence="8">
    <location>
        <begin position="149"/>
        <end position="182"/>
    </location>
</feature>
<dbReference type="PANTHER" id="PTHR44366:SF1">
    <property type="entry name" value="UDP-N-ACETYLGLUCOSAMINE--PEPTIDE N-ACETYLGLUCOSAMINYLTRANSFERASE 110 KDA SUBUNIT"/>
    <property type="match status" value="1"/>
</dbReference>
<dbReference type="Gene3D" id="1.25.40.10">
    <property type="entry name" value="Tetratricopeptide repeat domain"/>
    <property type="match status" value="3"/>
</dbReference>
<evidence type="ECO:0000256" key="2">
    <source>
        <dbReference type="ARBA" id="ARBA00005386"/>
    </source>
</evidence>
<dbReference type="InterPro" id="IPR011990">
    <property type="entry name" value="TPR-like_helical_dom_sf"/>
</dbReference>
<gene>
    <name evidence="10" type="ORF">CWS72_12550</name>
</gene>
<keyword evidence="7 8" id="KW-0802">TPR repeat</keyword>
<feature type="repeat" description="TPR" evidence="8">
    <location>
        <begin position="217"/>
        <end position="250"/>
    </location>
</feature>
<keyword evidence="5" id="KW-0808">Transferase</keyword>
<evidence type="ECO:0000313" key="10">
    <source>
        <dbReference type="EMBL" id="PKU24160.1"/>
    </source>
</evidence>
<evidence type="ECO:0000256" key="4">
    <source>
        <dbReference type="ARBA" id="ARBA00022676"/>
    </source>
</evidence>
<dbReference type="PROSITE" id="PS50293">
    <property type="entry name" value="TPR_REGION"/>
    <property type="match status" value="1"/>
</dbReference>
<dbReference type="InterPro" id="IPR029489">
    <property type="entry name" value="OGT/SEC/SPY_C"/>
</dbReference>
<evidence type="ECO:0000256" key="8">
    <source>
        <dbReference type="PROSITE-ProRule" id="PRU00339"/>
    </source>
</evidence>
<dbReference type="RefSeq" id="WP_101250955.1">
    <property type="nucleotide sequence ID" value="NZ_PIUM01000013.1"/>
</dbReference>
<dbReference type="SUPFAM" id="SSF48452">
    <property type="entry name" value="TPR-like"/>
    <property type="match status" value="1"/>
</dbReference>
<organism evidence="10 11">
    <name type="scientific">Telmatospirillum siberiense</name>
    <dbReference type="NCBI Taxonomy" id="382514"/>
    <lineage>
        <taxon>Bacteria</taxon>
        <taxon>Pseudomonadati</taxon>
        <taxon>Pseudomonadota</taxon>
        <taxon>Alphaproteobacteria</taxon>
        <taxon>Rhodospirillales</taxon>
        <taxon>Rhodospirillaceae</taxon>
        <taxon>Telmatospirillum</taxon>
    </lineage>
</organism>
<comment type="pathway">
    <text evidence="1">Protein modification; protein glycosylation.</text>
</comment>
<comment type="caution">
    <text evidence="10">The sequence shown here is derived from an EMBL/GenBank/DDBJ whole genome shotgun (WGS) entry which is preliminary data.</text>
</comment>
<comment type="similarity">
    <text evidence="2">Belongs to the glycosyltransferase 41 family. O-GlcNAc transferase subfamily.</text>
</comment>
<dbReference type="OrthoDB" id="146908at2"/>
<accession>A0A2N3PUU3</accession>
<dbReference type="Pfam" id="PF13844">
    <property type="entry name" value="Glyco_transf_41"/>
    <property type="match status" value="1"/>
</dbReference>
<evidence type="ECO:0000313" key="11">
    <source>
        <dbReference type="Proteomes" id="UP000233293"/>
    </source>
</evidence>